<sequence length="162" mass="18508">MSLPHQKFREIVFQALFSLETDFNNEEELLKLIMEMLSVSKKSVREAFDRARLINQSKVSLDEAIGSTSRTFSFDRIQKVERNILRLCAYEILFDDTIPEKVAIAEGIRLARKFSTPESSLFVNAVLDAIYKKKLGVPTEGEGIEESLTKMNESFEPKEPEA</sequence>
<dbReference type="InterPro" id="IPR011605">
    <property type="entry name" value="NusB_fam"/>
</dbReference>
<keyword evidence="4 6" id="KW-0805">Transcription regulation</keyword>
<evidence type="ECO:0000256" key="6">
    <source>
        <dbReference type="HAMAP-Rule" id="MF_00073"/>
    </source>
</evidence>
<dbReference type="PANTHER" id="PTHR11078">
    <property type="entry name" value="N UTILIZATION SUBSTANCE PROTEIN B-RELATED"/>
    <property type="match status" value="1"/>
</dbReference>
<dbReference type="Pfam" id="PF01029">
    <property type="entry name" value="NusB"/>
    <property type="match status" value="1"/>
</dbReference>
<dbReference type="Proteomes" id="UP000031552">
    <property type="component" value="Unassembled WGS sequence"/>
</dbReference>
<keyword evidence="3 6" id="KW-0694">RNA-binding</keyword>
<feature type="compositionally biased region" description="Basic and acidic residues" evidence="7">
    <location>
        <begin position="153"/>
        <end position="162"/>
    </location>
</feature>
<dbReference type="AlphaFoldDB" id="A0A090CYU8"/>
<evidence type="ECO:0000256" key="4">
    <source>
        <dbReference type="ARBA" id="ARBA00023015"/>
    </source>
</evidence>
<feature type="region of interest" description="Disordered" evidence="7">
    <location>
        <begin position="142"/>
        <end position="162"/>
    </location>
</feature>
<evidence type="ECO:0000256" key="2">
    <source>
        <dbReference type="ARBA" id="ARBA00022814"/>
    </source>
</evidence>
<organism evidence="9 10">
    <name type="scientific">Candidatus Criblamydia sequanensis CRIB-18</name>
    <dbReference type="NCBI Taxonomy" id="1437425"/>
    <lineage>
        <taxon>Bacteria</taxon>
        <taxon>Pseudomonadati</taxon>
        <taxon>Chlamydiota</taxon>
        <taxon>Chlamydiia</taxon>
        <taxon>Parachlamydiales</taxon>
        <taxon>Candidatus Criblamydiaceae</taxon>
        <taxon>Candidatus Criblamydia</taxon>
    </lineage>
</organism>
<dbReference type="NCBIfam" id="TIGR01951">
    <property type="entry name" value="nusB"/>
    <property type="match status" value="1"/>
</dbReference>
<dbReference type="GO" id="GO:0005829">
    <property type="term" value="C:cytosol"/>
    <property type="evidence" value="ECO:0007669"/>
    <property type="project" value="TreeGrafter"/>
</dbReference>
<evidence type="ECO:0000256" key="7">
    <source>
        <dbReference type="SAM" id="MobiDB-lite"/>
    </source>
</evidence>
<dbReference type="GO" id="GO:0003723">
    <property type="term" value="F:RNA binding"/>
    <property type="evidence" value="ECO:0007669"/>
    <property type="project" value="UniProtKB-UniRule"/>
</dbReference>
<accession>A0A090CYU8</accession>
<dbReference type="EMBL" id="CCEJ010000004">
    <property type="protein sequence ID" value="CDR33932.1"/>
    <property type="molecule type" value="Genomic_DNA"/>
</dbReference>
<dbReference type="eggNOG" id="COG0781">
    <property type="taxonomic scope" value="Bacteria"/>
</dbReference>
<name>A0A090CYU8_9BACT</name>
<dbReference type="RefSeq" id="WP_053331817.1">
    <property type="nucleotide sequence ID" value="NZ_CCEJ010000004.1"/>
</dbReference>
<evidence type="ECO:0000313" key="10">
    <source>
        <dbReference type="Proteomes" id="UP000031552"/>
    </source>
</evidence>
<dbReference type="PANTHER" id="PTHR11078:SF3">
    <property type="entry name" value="ANTITERMINATION NUSB DOMAIN-CONTAINING PROTEIN"/>
    <property type="match status" value="1"/>
</dbReference>
<evidence type="ECO:0000256" key="3">
    <source>
        <dbReference type="ARBA" id="ARBA00022884"/>
    </source>
</evidence>
<keyword evidence="10" id="KW-1185">Reference proteome</keyword>
<dbReference type="SUPFAM" id="SSF48013">
    <property type="entry name" value="NusB-like"/>
    <property type="match status" value="1"/>
</dbReference>
<gene>
    <name evidence="6 9" type="primary">nusB</name>
    <name evidence="9" type="ORF">CSEC_1106</name>
</gene>
<evidence type="ECO:0000256" key="5">
    <source>
        <dbReference type="ARBA" id="ARBA00023163"/>
    </source>
</evidence>
<dbReference type="HAMAP" id="MF_00073">
    <property type="entry name" value="NusB"/>
    <property type="match status" value="1"/>
</dbReference>
<dbReference type="InterPro" id="IPR035926">
    <property type="entry name" value="NusB-like_sf"/>
</dbReference>
<evidence type="ECO:0000256" key="1">
    <source>
        <dbReference type="ARBA" id="ARBA00005952"/>
    </source>
</evidence>
<keyword evidence="5 6" id="KW-0804">Transcription</keyword>
<comment type="caution">
    <text evidence="9">The sequence shown here is derived from an EMBL/GenBank/DDBJ whole genome shotgun (WGS) entry which is preliminary data.</text>
</comment>
<evidence type="ECO:0000313" key="9">
    <source>
        <dbReference type="EMBL" id="CDR33932.1"/>
    </source>
</evidence>
<dbReference type="Gene3D" id="1.10.940.10">
    <property type="entry name" value="NusB-like"/>
    <property type="match status" value="1"/>
</dbReference>
<evidence type="ECO:0000259" key="8">
    <source>
        <dbReference type="Pfam" id="PF01029"/>
    </source>
</evidence>
<comment type="similarity">
    <text evidence="1 6">Belongs to the NusB family.</text>
</comment>
<dbReference type="STRING" id="1437425.CSEC_1106"/>
<reference evidence="9" key="2">
    <citation type="submission" date="2014-09" db="EMBL/GenBank/DDBJ databases">
        <title>Criblamydia sequanensis harbors a mega-plasmid encoding arsenite resistance.</title>
        <authorList>
            <person name="Bertelli C."/>
            <person name="Goesmann A."/>
            <person name="Greub G."/>
        </authorList>
    </citation>
    <scope>NUCLEOTIDE SEQUENCE [LARGE SCALE GENOMIC DNA]</scope>
    <source>
        <strain evidence="9">CRIB-18</strain>
    </source>
</reference>
<protein>
    <recommendedName>
        <fullName evidence="6">Transcription antitermination protein NusB</fullName>
    </recommendedName>
    <alternativeName>
        <fullName evidence="6">Antitermination factor NusB</fullName>
    </alternativeName>
</protein>
<keyword evidence="2 6" id="KW-0889">Transcription antitermination</keyword>
<dbReference type="GO" id="GO:0031564">
    <property type="term" value="P:transcription antitermination"/>
    <property type="evidence" value="ECO:0007669"/>
    <property type="project" value="UniProtKB-KW"/>
</dbReference>
<feature type="domain" description="NusB/RsmB/TIM44" evidence="8">
    <location>
        <begin position="7"/>
        <end position="132"/>
    </location>
</feature>
<dbReference type="InterPro" id="IPR006027">
    <property type="entry name" value="NusB_RsmB_TIM44"/>
</dbReference>
<reference evidence="9" key="1">
    <citation type="submission" date="2013-12" db="EMBL/GenBank/DDBJ databases">
        <authorList>
            <person name="Linke B."/>
        </authorList>
    </citation>
    <scope>NUCLEOTIDE SEQUENCE [LARGE SCALE GENOMIC DNA]</scope>
    <source>
        <strain evidence="9">CRIB-18</strain>
    </source>
</reference>
<comment type="function">
    <text evidence="6">Involved in transcription antitermination. Required for transcription of ribosomal RNA (rRNA) genes. Binds specifically to the boxA antiterminator sequence of the ribosomal RNA (rrn) operons.</text>
</comment>
<dbReference type="GO" id="GO:0006353">
    <property type="term" value="P:DNA-templated transcription termination"/>
    <property type="evidence" value="ECO:0007669"/>
    <property type="project" value="UniProtKB-UniRule"/>
</dbReference>
<proteinExistence type="inferred from homology"/>